<organism evidence="15 16">
    <name type="scientific">Paenarthrobacter aurescens (strain TC1)</name>
    <dbReference type="NCBI Taxonomy" id="290340"/>
    <lineage>
        <taxon>Bacteria</taxon>
        <taxon>Bacillati</taxon>
        <taxon>Actinomycetota</taxon>
        <taxon>Actinomycetes</taxon>
        <taxon>Micrococcales</taxon>
        <taxon>Micrococcaceae</taxon>
        <taxon>Paenarthrobacter</taxon>
    </lineage>
</organism>
<evidence type="ECO:0000256" key="4">
    <source>
        <dbReference type="ARBA" id="ARBA00012583"/>
    </source>
</evidence>
<comment type="pathway">
    <text evidence="2">Protein modification; protein glycosylation.</text>
</comment>
<name>A1R2Y7_PAEAT</name>
<keyword evidence="10" id="KW-1133">Transmembrane helix</keyword>
<comment type="similarity">
    <text evidence="3">Belongs to the glycosyltransferase 2 family.</text>
</comment>
<dbReference type="GO" id="GO:0004581">
    <property type="term" value="F:dolichyl-phosphate beta-glucosyltransferase activity"/>
    <property type="evidence" value="ECO:0007669"/>
    <property type="project" value="UniProtKB-EC"/>
</dbReference>
<evidence type="ECO:0000256" key="10">
    <source>
        <dbReference type="ARBA" id="ARBA00022989"/>
    </source>
</evidence>
<sequence>MPTGHPALLQGQTGPSPQPRRLPVDTSVVVPVLDLTVPVYNEEARLEHNLRQLHGHLTRSFPHTFRITVADNASTDSTLRIAERLARELPELTVVRFQERGRGNALRQVWQSSPSPVLAYMEADLSTDLSALAPLVAPLISGHSDLAIGTRLAPGSRVTRSPHREFISRSYTSLLRTVLGARFSDAQCGFKAVRADVAHRLLPHTTDDSWFFDTELLVIAERCGLRVHEVPVDWTDDADSRVDVVRTALADLRGMARLNRNLRRIPIHELRRELGVKATLRGSLSRRVFRALTWTLAYAVVFLLIRNATDPWMASVVALLLTTWVTRPFRRYVMRGSNF</sequence>
<protein>
    <recommendedName>
        <fullName evidence="4">dolichyl-phosphate beta-glucosyltransferase</fullName>
        <ecNumber evidence="4">2.4.1.117</ecNumber>
    </recommendedName>
</protein>
<dbReference type="HOGENOM" id="CLU_033536_9_0_11"/>
<gene>
    <name evidence="15" type="ordered locus">AAur_0800</name>
</gene>
<dbReference type="CAZy" id="GT2">
    <property type="family name" value="Glycosyltransferase Family 2"/>
</dbReference>
<dbReference type="CDD" id="cd04188">
    <property type="entry name" value="DPG_synthase"/>
    <property type="match status" value="1"/>
</dbReference>
<evidence type="ECO:0000256" key="13">
    <source>
        <dbReference type="SAM" id="MobiDB-lite"/>
    </source>
</evidence>
<proteinExistence type="inferred from homology"/>
<dbReference type="KEGG" id="aau:AAur_0800"/>
<evidence type="ECO:0000313" key="16">
    <source>
        <dbReference type="Proteomes" id="UP000000637"/>
    </source>
</evidence>
<dbReference type="EC" id="2.4.1.117" evidence="4"/>
<dbReference type="STRING" id="290340.AAur_0800"/>
<comment type="subcellular location">
    <subcellularLocation>
        <location evidence="1">Endoplasmic reticulum membrane</location>
        <topology evidence="1">Single-pass membrane protein</topology>
    </subcellularLocation>
</comment>
<keyword evidence="8" id="KW-0256">Endoplasmic reticulum</keyword>
<evidence type="ECO:0000256" key="3">
    <source>
        <dbReference type="ARBA" id="ARBA00006739"/>
    </source>
</evidence>
<feature type="domain" description="Glycosyltransferase 2-like" evidence="14">
    <location>
        <begin position="37"/>
        <end position="201"/>
    </location>
</feature>
<evidence type="ECO:0000256" key="8">
    <source>
        <dbReference type="ARBA" id="ARBA00022824"/>
    </source>
</evidence>
<keyword evidence="7" id="KW-0812">Transmembrane</keyword>
<keyword evidence="11" id="KW-0472">Membrane</keyword>
<dbReference type="InterPro" id="IPR001173">
    <property type="entry name" value="Glyco_trans_2-like"/>
</dbReference>
<dbReference type="GO" id="GO:0006487">
    <property type="term" value="P:protein N-linked glycosylation"/>
    <property type="evidence" value="ECO:0007669"/>
    <property type="project" value="TreeGrafter"/>
</dbReference>
<keyword evidence="6" id="KW-0808">Transferase</keyword>
<dbReference type="AlphaFoldDB" id="A1R2Y7"/>
<evidence type="ECO:0000259" key="14">
    <source>
        <dbReference type="Pfam" id="PF00535"/>
    </source>
</evidence>
<keyword evidence="16" id="KW-1185">Reference proteome</keyword>
<evidence type="ECO:0000256" key="5">
    <source>
        <dbReference type="ARBA" id="ARBA00022676"/>
    </source>
</evidence>
<evidence type="ECO:0000256" key="6">
    <source>
        <dbReference type="ARBA" id="ARBA00022679"/>
    </source>
</evidence>
<dbReference type="InterPro" id="IPR029044">
    <property type="entry name" value="Nucleotide-diphossugar_trans"/>
</dbReference>
<feature type="region of interest" description="Disordered" evidence="13">
    <location>
        <begin position="1"/>
        <end position="23"/>
    </location>
</feature>
<dbReference type="Pfam" id="PF00535">
    <property type="entry name" value="Glycos_transf_2"/>
    <property type="match status" value="1"/>
</dbReference>
<comment type="catalytic activity">
    <reaction evidence="12">
        <text>a di-trans,poly-cis-dolichyl phosphate + UDP-alpha-D-glucose = a di-trans,poly-cis-dolichyl beta-D-glucosyl phosphate + UDP</text>
        <dbReference type="Rhea" id="RHEA:15401"/>
        <dbReference type="Rhea" id="RHEA-COMP:19498"/>
        <dbReference type="Rhea" id="RHEA-COMP:19502"/>
        <dbReference type="ChEBI" id="CHEBI:57525"/>
        <dbReference type="ChEBI" id="CHEBI:57683"/>
        <dbReference type="ChEBI" id="CHEBI:58223"/>
        <dbReference type="ChEBI" id="CHEBI:58885"/>
        <dbReference type="EC" id="2.4.1.117"/>
    </reaction>
    <physiologicalReaction direction="left-to-right" evidence="12">
        <dbReference type="Rhea" id="RHEA:15402"/>
    </physiologicalReaction>
</comment>
<evidence type="ECO:0000256" key="12">
    <source>
        <dbReference type="ARBA" id="ARBA00045097"/>
    </source>
</evidence>
<evidence type="ECO:0000256" key="1">
    <source>
        <dbReference type="ARBA" id="ARBA00004389"/>
    </source>
</evidence>
<reference evidence="15 16" key="1">
    <citation type="journal article" date="2006" name="PLoS Genet.">
        <title>Secrets of soil survival revealed by the genome sequence of Arthrobacter aurescens TC1.</title>
        <authorList>
            <person name="Mongodin E.F."/>
            <person name="Shapir N."/>
            <person name="Daugherty S.C."/>
            <person name="DeBoy R.T."/>
            <person name="Emerson J.B."/>
            <person name="Shvartzbeyn A."/>
            <person name="Radune D."/>
            <person name="Vamathevan J."/>
            <person name="Riggs F."/>
            <person name="Grinberg V."/>
            <person name="Khouri H."/>
            <person name="Wackett L.P."/>
            <person name="Nelson K.E."/>
            <person name="Sadowsky M.J."/>
        </authorList>
    </citation>
    <scope>NUCLEOTIDE SEQUENCE [LARGE SCALE GENOMIC DNA]</scope>
    <source>
        <strain evidence="15 16">TC1</strain>
    </source>
</reference>
<dbReference type="EMBL" id="CP000474">
    <property type="protein sequence ID" value="ABM08241.1"/>
    <property type="molecule type" value="Genomic_DNA"/>
</dbReference>
<evidence type="ECO:0000256" key="9">
    <source>
        <dbReference type="ARBA" id="ARBA00022968"/>
    </source>
</evidence>
<accession>A1R2Y7</accession>
<dbReference type="Proteomes" id="UP000000637">
    <property type="component" value="Chromosome"/>
</dbReference>
<dbReference type="InterPro" id="IPR035518">
    <property type="entry name" value="DPG_synthase"/>
</dbReference>
<evidence type="ECO:0000256" key="7">
    <source>
        <dbReference type="ARBA" id="ARBA00022692"/>
    </source>
</evidence>
<dbReference type="Gene3D" id="3.90.550.10">
    <property type="entry name" value="Spore Coat Polysaccharide Biosynthesis Protein SpsA, Chain A"/>
    <property type="match status" value="1"/>
</dbReference>
<keyword evidence="9" id="KW-0735">Signal-anchor</keyword>
<dbReference type="SUPFAM" id="SSF53448">
    <property type="entry name" value="Nucleotide-diphospho-sugar transferases"/>
    <property type="match status" value="1"/>
</dbReference>
<dbReference type="PANTHER" id="PTHR10859">
    <property type="entry name" value="GLYCOSYL TRANSFERASE"/>
    <property type="match status" value="1"/>
</dbReference>
<keyword evidence="5" id="KW-0328">Glycosyltransferase</keyword>
<evidence type="ECO:0000256" key="2">
    <source>
        <dbReference type="ARBA" id="ARBA00004922"/>
    </source>
</evidence>
<dbReference type="eggNOG" id="COG1215">
    <property type="taxonomic scope" value="Bacteria"/>
</dbReference>
<evidence type="ECO:0000256" key="11">
    <source>
        <dbReference type="ARBA" id="ARBA00023136"/>
    </source>
</evidence>
<dbReference type="PANTHER" id="PTHR10859:SF91">
    <property type="entry name" value="DOLICHYL-PHOSPHATE BETA-GLUCOSYLTRANSFERASE"/>
    <property type="match status" value="1"/>
</dbReference>
<evidence type="ECO:0000313" key="15">
    <source>
        <dbReference type="EMBL" id="ABM08241.1"/>
    </source>
</evidence>